<organism evidence="2 3">
    <name type="scientific">Thiorhodovibrio winogradskyi</name>
    <dbReference type="NCBI Taxonomy" id="77007"/>
    <lineage>
        <taxon>Bacteria</taxon>
        <taxon>Pseudomonadati</taxon>
        <taxon>Pseudomonadota</taxon>
        <taxon>Gammaproteobacteria</taxon>
        <taxon>Chromatiales</taxon>
        <taxon>Chromatiaceae</taxon>
        <taxon>Thiorhodovibrio</taxon>
    </lineage>
</organism>
<dbReference type="EMBL" id="CP121472">
    <property type="protein sequence ID" value="WPL18445.1"/>
    <property type="molecule type" value="Genomic_DNA"/>
</dbReference>
<evidence type="ECO:0000313" key="2">
    <source>
        <dbReference type="EMBL" id="WPL18445.1"/>
    </source>
</evidence>
<proteinExistence type="predicted"/>
<evidence type="ECO:0000313" key="3">
    <source>
        <dbReference type="Proteomes" id="UP001432180"/>
    </source>
</evidence>
<evidence type="ECO:0000256" key="1">
    <source>
        <dbReference type="SAM" id="MobiDB-lite"/>
    </source>
</evidence>
<name>A0ABZ0SFP9_9GAMM</name>
<protein>
    <submittedName>
        <fullName evidence="2">Uncharacterized protein</fullName>
    </submittedName>
</protein>
<dbReference type="Proteomes" id="UP001432180">
    <property type="component" value="Chromosome"/>
</dbReference>
<accession>A0ABZ0SFP9</accession>
<sequence length="61" mass="6378">MVAFAQSPPAAPNESRHKRNTLRGGEVNLAADAKGQPRNIAARAAGQGCGTSVPVFYSARR</sequence>
<reference evidence="2 3" key="1">
    <citation type="journal article" date="2023" name="Microorganisms">
        <title>Thiorhodovibrio frisius and Trv. litoralis spp. nov., Two Novel Members from a Clade of Fastidious Purple Sulfur Bacteria That Exhibit Unique Red-Shifted Light-Harvesting Capabilities.</title>
        <authorList>
            <person name="Methner A."/>
            <person name="Kuzyk S.B."/>
            <person name="Petersen J."/>
            <person name="Bauer S."/>
            <person name="Brinkmann H."/>
            <person name="Sichau K."/>
            <person name="Wanner G."/>
            <person name="Wolf J."/>
            <person name="Neumann-Schaal M."/>
            <person name="Henke P."/>
            <person name="Tank M."/>
            <person name="Sproer C."/>
            <person name="Bunk B."/>
            <person name="Overmann J."/>
        </authorList>
    </citation>
    <scope>NUCLEOTIDE SEQUENCE [LARGE SCALE GENOMIC DNA]</scope>
    <source>
        <strain evidence="2 3">DSM 6702</strain>
    </source>
</reference>
<gene>
    <name evidence="2" type="ORF">Thiowin_03518</name>
</gene>
<feature type="region of interest" description="Disordered" evidence="1">
    <location>
        <begin position="1"/>
        <end position="24"/>
    </location>
</feature>
<keyword evidence="3" id="KW-1185">Reference proteome</keyword>